<proteinExistence type="predicted"/>
<protein>
    <recommendedName>
        <fullName evidence="3">Zinc-finger domain-containing protein</fullName>
    </recommendedName>
</protein>
<evidence type="ECO:0000313" key="2">
    <source>
        <dbReference type="Proteomes" id="UP001597389"/>
    </source>
</evidence>
<dbReference type="Proteomes" id="UP001597389">
    <property type="component" value="Unassembled WGS sequence"/>
</dbReference>
<sequence length="424" mass="46609">MKLSKDDPRLTAYAFGELDAQETREVAQALRSQPDLQKVVDELLAIEALFKNEQEEQYRLRPEQRAAIFQASEVPQNVVHIPKRSWNRGVVAVLASAAAVVLTLTVLQRPAATDEEALAVMDWEQWSDLELTGRTQASSQSWEQVAEPSADSSVDVKKDLTQAMRLHASSLHEEVERRAESGGLAAPKQLETVRGWREPVGGDAVRVPLSAGNASMAWVRKALLEKVMPEPAVVRAEELLNERPLSQEVDLQVGALGVSVEVVRSPWSDGELLVFIDFIGREACDAEAALVFDEVVKFYKLVGYGGEGDNEAPAGRRFEAQSGHKVAYRIRPEAGIAEDAGLGDLKLRVAEQSGQLKVRGSAKSWQELSNPRKLDVAVLTWAYWLENPSDTEMRALLEKQIAESDAVDAPELVDAMAASLRLGQ</sequence>
<dbReference type="EMBL" id="JBHUJB010000037">
    <property type="protein sequence ID" value="MFD2159132.1"/>
    <property type="molecule type" value="Genomic_DNA"/>
</dbReference>
<name>A0ABW4ZBV2_9BACT</name>
<gene>
    <name evidence="1" type="ORF">ACFSW8_09510</name>
</gene>
<evidence type="ECO:0008006" key="3">
    <source>
        <dbReference type="Google" id="ProtNLM"/>
    </source>
</evidence>
<dbReference type="RefSeq" id="WP_377091081.1">
    <property type="nucleotide sequence ID" value="NZ_JBHSJL010000014.1"/>
</dbReference>
<comment type="caution">
    <text evidence="1">The sequence shown here is derived from an EMBL/GenBank/DDBJ whole genome shotgun (WGS) entry which is preliminary data.</text>
</comment>
<keyword evidence="2" id="KW-1185">Reference proteome</keyword>
<accession>A0ABW4ZBV2</accession>
<evidence type="ECO:0000313" key="1">
    <source>
        <dbReference type="EMBL" id="MFD2159132.1"/>
    </source>
</evidence>
<reference evidence="2" key="1">
    <citation type="journal article" date="2019" name="Int. J. Syst. Evol. Microbiol.">
        <title>The Global Catalogue of Microorganisms (GCM) 10K type strain sequencing project: providing services to taxonomists for standard genome sequencing and annotation.</title>
        <authorList>
            <consortium name="The Broad Institute Genomics Platform"/>
            <consortium name="The Broad Institute Genome Sequencing Center for Infectious Disease"/>
            <person name="Wu L."/>
            <person name="Ma J."/>
        </authorList>
    </citation>
    <scope>NUCLEOTIDE SEQUENCE [LARGE SCALE GENOMIC DNA]</scope>
    <source>
        <strain evidence="2">CCUG 57942</strain>
    </source>
</reference>
<organism evidence="1 2">
    <name type="scientific">Rubritalea tangerina</name>
    <dbReference type="NCBI Taxonomy" id="430798"/>
    <lineage>
        <taxon>Bacteria</taxon>
        <taxon>Pseudomonadati</taxon>
        <taxon>Verrucomicrobiota</taxon>
        <taxon>Verrucomicrobiia</taxon>
        <taxon>Verrucomicrobiales</taxon>
        <taxon>Rubritaleaceae</taxon>
        <taxon>Rubritalea</taxon>
    </lineage>
</organism>